<comment type="similarity">
    <text evidence="2">Belongs to the SHO1 family.</text>
</comment>
<keyword evidence="9 16" id="KW-1133">Transmembrane helix</keyword>
<evidence type="ECO:0000256" key="14">
    <source>
        <dbReference type="PROSITE-ProRule" id="PRU00192"/>
    </source>
</evidence>
<evidence type="ECO:0000256" key="12">
    <source>
        <dbReference type="ARBA" id="ARBA00029697"/>
    </source>
</evidence>
<evidence type="ECO:0000256" key="10">
    <source>
        <dbReference type="ARBA" id="ARBA00023016"/>
    </source>
</evidence>
<dbReference type="GO" id="GO:0007232">
    <property type="term" value="P:osmosensory signaling pathway via Sho1 osmosensor"/>
    <property type="evidence" value="ECO:0007669"/>
    <property type="project" value="UniProtKB-ARBA"/>
</dbReference>
<feature type="transmembrane region" description="Helical" evidence="16">
    <location>
        <begin position="12"/>
        <end position="31"/>
    </location>
</feature>
<evidence type="ECO:0000313" key="18">
    <source>
        <dbReference type="EMBL" id="KAA8904139.1"/>
    </source>
</evidence>
<keyword evidence="6 14" id="KW-0728">SH3 domain</keyword>
<protein>
    <recommendedName>
        <fullName evidence="5">High osmolarity signaling protein SHO1</fullName>
    </recommendedName>
    <alternativeName>
        <fullName evidence="4">High osmolarity signaling protein sho1</fullName>
    </alternativeName>
    <alternativeName>
        <fullName evidence="12 13">Osmosensor SHO1</fullName>
    </alternativeName>
</protein>
<dbReference type="PRINTS" id="PR00452">
    <property type="entry name" value="SH3DOMAIN"/>
</dbReference>
<dbReference type="VEuPathDB" id="FungiDB:DIURU_002091"/>
<dbReference type="GO" id="GO:0005886">
    <property type="term" value="C:plasma membrane"/>
    <property type="evidence" value="ECO:0007669"/>
    <property type="project" value="UniProtKB-SubCell"/>
</dbReference>
<dbReference type="AlphaFoldDB" id="A0A642UTU0"/>
<dbReference type="PROSITE" id="PS50002">
    <property type="entry name" value="SH3"/>
    <property type="match status" value="1"/>
</dbReference>
<evidence type="ECO:0000313" key="19">
    <source>
        <dbReference type="Proteomes" id="UP000449547"/>
    </source>
</evidence>
<feature type="transmembrane region" description="Helical" evidence="16">
    <location>
        <begin position="101"/>
        <end position="123"/>
    </location>
</feature>
<name>A0A642UTU0_DIURU</name>
<dbReference type="CDD" id="cd11855">
    <property type="entry name" value="SH3_Sho1p"/>
    <property type="match status" value="1"/>
</dbReference>
<keyword evidence="11 16" id="KW-0472">Membrane</keyword>
<feature type="region of interest" description="Disordered" evidence="15">
    <location>
        <begin position="144"/>
        <end position="168"/>
    </location>
</feature>
<dbReference type="InterPro" id="IPR035522">
    <property type="entry name" value="Sho1_SH3"/>
</dbReference>
<comment type="subunit">
    <text evidence="3">Forms homooligomers.</text>
</comment>
<evidence type="ECO:0000256" key="1">
    <source>
        <dbReference type="ARBA" id="ARBA00004651"/>
    </source>
</evidence>
<evidence type="ECO:0000256" key="5">
    <source>
        <dbReference type="ARBA" id="ARBA00017350"/>
    </source>
</evidence>
<comment type="caution">
    <text evidence="18">The sequence shown here is derived from an EMBL/GenBank/DDBJ whole genome shotgun (WGS) entry which is preliminary data.</text>
</comment>
<keyword evidence="8 16" id="KW-0812">Transmembrane</keyword>
<dbReference type="PANTHER" id="PTHR15735:SF20">
    <property type="entry name" value="HIGH OSMOLARITY SIGNALING PROTEIN SHO1"/>
    <property type="match status" value="1"/>
</dbReference>
<accession>A0A642UTU0</accession>
<dbReference type="EMBL" id="SWFT01000064">
    <property type="protein sequence ID" value="KAA8904139.1"/>
    <property type="molecule type" value="Genomic_DNA"/>
</dbReference>
<reference evidence="18 19" key="1">
    <citation type="submission" date="2019-07" db="EMBL/GenBank/DDBJ databases">
        <title>Genome assembly of two rare yeast pathogens: Diutina rugosa and Trichomonascus ciferrii.</title>
        <authorList>
            <person name="Mixao V."/>
            <person name="Saus E."/>
            <person name="Hansen A."/>
            <person name="Lass-Flor C."/>
            <person name="Gabaldon T."/>
        </authorList>
    </citation>
    <scope>NUCLEOTIDE SEQUENCE [LARGE SCALE GENOMIC DNA]</scope>
    <source>
        <strain evidence="18 19">CBS 613</strain>
    </source>
</reference>
<dbReference type="RefSeq" id="XP_034013224.1">
    <property type="nucleotide sequence ID" value="XM_034154705.1"/>
</dbReference>
<evidence type="ECO:0000256" key="9">
    <source>
        <dbReference type="ARBA" id="ARBA00022989"/>
    </source>
</evidence>
<keyword evidence="7" id="KW-1003">Cell membrane</keyword>
<dbReference type="OMA" id="KNGKWWQ"/>
<feature type="domain" description="SH3" evidence="17">
    <location>
        <begin position="271"/>
        <end position="331"/>
    </location>
</feature>
<evidence type="ECO:0000256" key="4">
    <source>
        <dbReference type="ARBA" id="ARBA00016255"/>
    </source>
</evidence>
<dbReference type="Gene3D" id="2.30.30.40">
    <property type="entry name" value="SH3 Domains"/>
    <property type="match status" value="1"/>
</dbReference>
<gene>
    <name evidence="18" type="ORF">DIURU_002091</name>
</gene>
<evidence type="ECO:0000256" key="8">
    <source>
        <dbReference type="ARBA" id="ARBA00022692"/>
    </source>
</evidence>
<evidence type="ECO:0000256" key="3">
    <source>
        <dbReference type="ARBA" id="ARBA00011175"/>
    </source>
</evidence>
<evidence type="ECO:0000256" key="7">
    <source>
        <dbReference type="ARBA" id="ARBA00022475"/>
    </source>
</evidence>
<dbReference type="InterPro" id="IPR001452">
    <property type="entry name" value="SH3_domain"/>
</dbReference>
<evidence type="ECO:0000256" key="11">
    <source>
        <dbReference type="ARBA" id="ARBA00023136"/>
    </source>
</evidence>
<keyword evidence="19" id="KW-1185">Reference proteome</keyword>
<feature type="transmembrane region" description="Helical" evidence="16">
    <location>
        <begin position="69"/>
        <end position="89"/>
    </location>
</feature>
<evidence type="ECO:0000256" key="2">
    <source>
        <dbReference type="ARBA" id="ARBA00009739"/>
    </source>
</evidence>
<dbReference type="GO" id="GO:0030833">
    <property type="term" value="P:regulation of actin filament polymerization"/>
    <property type="evidence" value="ECO:0007669"/>
    <property type="project" value="TreeGrafter"/>
</dbReference>
<feature type="compositionally biased region" description="Polar residues" evidence="15">
    <location>
        <begin position="229"/>
        <end position="254"/>
    </location>
</feature>
<dbReference type="Pfam" id="PF14604">
    <property type="entry name" value="SH3_9"/>
    <property type="match status" value="1"/>
</dbReference>
<dbReference type="FunFam" id="2.30.30.40:FF:000213">
    <property type="entry name" value="High osmolarity signaling protein SHO1"/>
    <property type="match status" value="1"/>
</dbReference>
<dbReference type="OrthoDB" id="5983572at2759"/>
<feature type="region of interest" description="Disordered" evidence="15">
    <location>
        <begin position="229"/>
        <end position="262"/>
    </location>
</feature>
<evidence type="ECO:0000256" key="13">
    <source>
        <dbReference type="ARBA" id="ARBA00030785"/>
    </source>
</evidence>
<evidence type="ECO:0000256" key="16">
    <source>
        <dbReference type="SAM" id="Phobius"/>
    </source>
</evidence>
<evidence type="ECO:0000256" key="15">
    <source>
        <dbReference type="SAM" id="MobiDB-lite"/>
    </source>
</evidence>
<dbReference type="PANTHER" id="PTHR15735">
    <property type="entry name" value="FCH AND DOUBLE SH3 DOMAINS PROTEIN"/>
    <property type="match status" value="1"/>
</dbReference>
<dbReference type="InterPro" id="IPR036028">
    <property type="entry name" value="SH3-like_dom_sf"/>
</dbReference>
<evidence type="ECO:0000256" key="6">
    <source>
        <dbReference type="ARBA" id="ARBA00022443"/>
    </source>
</evidence>
<dbReference type="SMART" id="SM00326">
    <property type="entry name" value="SH3"/>
    <property type="match status" value="1"/>
</dbReference>
<sequence length="331" mass="36152">MGFKLSNFLADPFAVSTVSFGFLAWIVALVGAATSDQSKFPQFSWWGVMYEFAVVVVVFLLYLNNNIELYKFTLVGLVSVAFVYTTNTTNSLIYSGNGPNLACAVGCILLSILNVVWIVYFGGHPESPTNQLIDSFSLKNHATTLPPSDPSGPAVHAETKLAGGDEDDYDYKRYVSPVNLPNSQSTTHFQDNNLRQSQLTNKANQSATASGAPVQPAANQAGYMSSSQLNGLENFSSSDMNNRDLTNNTSSNKRTTGTTYGENTGTISSIPFRYKAKALYSYDANPDDINEISFVKDEILEVDDIDGKWWQARKANGQVGICPSNYVKLID</sequence>
<dbReference type="GeneID" id="54780742"/>
<dbReference type="Proteomes" id="UP000449547">
    <property type="component" value="Unassembled WGS sequence"/>
</dbReference>
<evidence type="ECO:0000259" key="17">
    <source>
        <dbReference type="PROSITE" id="PS50002"/>
    </source>
</evidence>
<dbReference type="SUPFAM" id="SSF50044">
    <property type="entry name" value="SH3-domain"/>
    <property type="match status" value="1"/>
</dbReference>
<keyword evidence="10" id="KW-0346">Stress response</keyword>
<comment type="subcellular location">
    <subcellularLocation>
        <location evidence="1">Cell membrane</location>
        <topology evidence="1">Multi-pass membrane protein</topology>
    </subcellularLocation>
</comment>
<proteinExistence type="inferred from homology"/>
<organism evidence="18 19">
    <name type="scientific">Diutina rugosa</name>
    <name type="common">Yeast</name>
    <name type="synonym">Candida rugosa</name>
    <dbReference type="NCBI Taxonomy" id="5481"/>
    <lineage>
        <taxon>Eukaryota</taxon>
        <taxon>Fungi</taxon>
        <taxon>Dikarya</taxon>
        <taxon>Ascomycota</taxon>
        <taxon>Saccharomycotina</taxon>
        <taxon>Pichiomycetes</taxon>
        <taxon>Debaryomycetaceae</taxon>
        <taxon>Diutina</taxon>
    </lineage>
</organism>
<feature type="transmembrane region" description="Helical" evidence="16">
    <location>
        <begin position="43"/>
        <end position="63"/>
    </location>
</feature>